<feature type="compositionally biased region" description="Basic residues" evidence="2">
    <location>
        <begin position="571"/>
        <end position="585"/>
    </location>
</feature>
<feature type="region of interest" description="Disordered" evidence="2">
    <location>
        <begin position="130"/>
        <end position="176"/>
    </location>
</feature>
<feature type="compositionally biased region" description="Polar residues" evidence="2">
    <location>
        <begin position="477"/>
        <end position="493"/>
    </location>
</feature>
<feature type="compositionally biased region" description="Polar residues" evidence="2">
    <location>
        <begin position="740"/>
        <end position="758"/>
    </location>
</feature>
<name>A0A6P8ZVC4_THRPL</name>
<gene>
    <name evidence="4" type="primary">LOC117650093</name>
</gene>
<dbReference type="Proteomes" id="UP000515158">
    <property type="component" value="Unplaced"/>
</dbReference>
<accession>A0A6P8ZVC4</accession>
<feature type="region of interest" description="Disordered" evidence="2">
    <location>
        <begin position="322"/>
        <end position="389"/>
    </location>
</feature>
<dbReference type="AlphaFoldDB" id="A0A6P8ZVC4"/>
<feature type="compositionally biased region" description="Pro residues" evidence="2">
    <location>
        <begin position="360"/>
        <end position="384"/>
    </location>
</feature>
<dbReference type="GeneID" id="117650093"/>
<sequence>MSITPTPSDIDEDFDIYADLADPNVNENLSEDKNDVVKSLKEQVSSLQSENETLRNSNKTLLASNKNLSANISILYKTATEEIKRKDKAIEDLTRELDSYFFRRNGRKPPDRGLKNVNPSIIETLTENSRHQLDGAPTIHSSLTSSERKSKPDNTTFTESSSSSREITINSGKTENALPEAKAEKIIKEVPKKRKVIEYKDVEEKRPVDDGTSDRKVIPPKLSVWDRLGYQGNNPLSSNETSTSVSLNVNEIMETKIKRSIPKLSEKKEDSQQTPCADTSKLSNTNLLIGETLSKQVEPLKSSEVEAPALCLLKAAQSSVVKGTESLQGPRKKEDPACELSQPSLVSNEDRILPKSFVPFQPPLPLGDPLPPPPLPSSTPPPTPVKSIQHEENKITSEIPDLKDTVSTGLISLQDDLCVNSRSNVDITSDDHQESVKNNRPRWSDENLYTQCPFKPRRRAKSVVVIEDADDGDNKINLKSTESLKVETSSRPNKSSDKLKRTPLKKSDNQENRLSSDFRLYQTQRSVHSNRHLSLKSYVHLPERRSPSELLNGRSGRIARISHQDKVRARFRDRRSRSLSPQKKRLREDDHRSKIGQRATGSRDGSRRILTEDYGAKTDKIQDGMKSKSLKKKPTIPKEEGHKPKGKFAELFGESSPEPEEKLSKKTNGDLKSTLSISTSTLKPNPLKEEAPLPAAPLKSSTNIGSKNNMPPEGDVIVIKRRPRSSIKLGNSEDAAHNSRMFSVKTSQQESLSCSTPLSKDGNGASDAGKKSVKPSKAEEQSSKQIVNIATTPLYFRERGVKRSTSDDCALDEDLLGDSEESVTNADSDDTYNPKVSRGKSSKRKPSKRKR</sequence>
<feature type="region of interest" description="Disordered" evidence="2">
    <location>
        <begin position="473"/>
        <end position="523"/>
    </location>
</feature>
<protein>
    <submittedName>
        <fullName evidence="4">Uncharacterized protein DDB_G0284459-like</fullName>
    </submittedName>
</protein>
<feature type="compositionally biased region" description="Low complexity" evidence="2">
    <location>
        <begin position="154"/>
        <end position="171"/>
    </location>
</feature>
<proteinExistence type="predicted"/>
<evidence type="ECO:0000313" key="3">
    <source>
        <dbReference type="Proteomes" id="UP000515158"/>
    </source>
</evidence>
<dbReference type="InParanoid" id="A0A6P8ZVC4"/>
<feature type="region of interest" description="Disordered" evidence="2">
    <location>
        <begin position="429"/>
        <end position="448"/>
    </location>
</feature>
<evidence type="ECO:0000256" key="1">
    <source>
        <dbReference type="SAM" id="Coils"/>
    </source>
</evidence>
<feature type="compositionally biased region" description="Polar residues" evidence="2">
    <location>
        <begin position="700"/>
        <end position="709"/>
    </location>
</feature>
<keyword evidence="1" id="KW-0175">Coiled coil</keyword>
<feature type="compositionally biased region" description="Low complexity" evidence="2">
    <location>
        <begin position="671"/>
        <end position="685"/>
    </location>
</feature>
<organism evidence="4">
    <name type="scientific">Thrips palmi</name>
    <name type="common">Melon thrips</name>
    <dbReference type="NCBI Taxonomy" id="161013"/>
    <lineage>
        <taxon>Eukaryota</taxon>
        <taxon>Metazoa</taxon>
        <taxon>Ecdysozoa</taxon>
        <taxon>Arthropoda</taxon>
        <taxon>Hexapoda</taxon>
        <taxon>Insecta</taxon>
        <taxon>Pterygota</taxon>
        <taxon>Neoptera</taxon>
        <taxon>Paraneoptera</taxon>
        <taxon>Thysanoptera</taxon>
        <taxon>Terebrantia</taxon>
        <taxon>Thripoidea</taxon>
        <taxon>Thripidae</taxon>
        <taxon>Thrips</taxon>
    </lineage>
</organism>
<dbReference type="KEGG" id="tpal:117650093"/>
<evidence type="ECO:0000313" key="4">
    <source>
        <dbReference type="RefSeq" id="XP_034249282.1"/>
    </source>
</evidence>
<feature type="compositionally biased region" description="Basic and acidic residues" evidence="2">
    <location>
        <begin position="429"/>
        <end position="445"/>
    </location>
</feature>
<keyword evidence="3" id="KW-1185">Reference proteome</keyword>
<feature type="compositionally biased region" description="Basic residues" evidence="2">
    <location>
        <begin position="837"/>
        <end position="851"/>
    </location>
</feature>
<reference evidence="4" key="1">
    <citation type="submission" date="2025-08" db="UniProtKB">
        <authorList>
            <consortium name="RefSeq"/>
        </authorList>
    </citation>
    <scope>IDENTIFICATION</scope>
    <source>
        <tissue evidence="4">Total insect</tissue>
    </source>
</reference>
<evidence type="ECO:0000256" key="2">
    <source>
        <dbReference type="SAM" id="MobiDB-lite"/>
    </source>
</evidence>
<feature type="compositionally biased region" description="Basic and acidic residues" evidence="2">
    <location>
        <begin position="659"/>
        <end position="669"/>
    </location>
</feature>
<feature type="compositionally biased region" description="Acidic residues" evidence="2">
    <location>
        <begin position="809"/>
        <end position="821"/>
    </location>
</feature>
<feature type="compositionally biased region" description="Basic and acidic residues" evidence="2">
    <location>
        <begin position="494"/>
        <end position="516"/>
    </location>
</feature>
<feature type="compositionally biased region" description="Basic and acidic residues" evidence="2">
    <location>
        <begin position="604"/>
        <end position="626"/>
    </location>
</feature>
<feature type="region of interest" description="Disordered" evidence="2">
    <location>
        <begin position="546"/>
        <end position="786"/>
    </location>
</feature>
<dbReference type="RefSeq" id="XP_034249282.1">
    <property type="nucleotide sequence ID" value="XM_034393391.1"/>
</dbReference>
<dbReference type="OrthoDB" id="1938039at2759"/>
<feature type="coiled-coil region" evidence="1">
    <location>
        <begin position="30"/>
        <end position="96"/>
    </location>
</feature>
<feature type="region of interest" description="Disordered" evidence="2">
    <location>
        <begin position="800"/>
        <end position="851"/>
    </location>
</feature>